<dbReference type="Proteomes" id="UP000031668">
    <property type="component" value="Unassembled WGS sequence"/>
</dbReference>
<evidence type="ECO:0000313" key="2">
    <source>
        <dbReference type="Proteomes" id="UP000031668"/>
    </source>
</evidence>
<accession>A0A0C2NA95</accession>
<keyword evidence="2" id="KW-1185">Reference proteome</keyword>
<sequence length="146" mass="16790">MAFFNGSLTKEKGASRKNFLFIGNNMIWESVQSSDFVVAFTGHNNPNEINEQTLHIQLYYTFEREIGFKVTELVFVFESYGREHLIECFPGCGQTNVPIKNCHSGFDNALPFRKEASTQISRNDGEGRIREPMRFASIALQREHFN</sequence>
<evidence type="ECO:0000313" key="1">
    <source>
        <dbReference type="EMBL" id="KII70847.1"/>
    </source>
</evidence>
<proteinExistence type="predicted"/>
<reference evidence="1 2" key="1">
    <citation type="journal article" date="2014" name="Genome Biol. Evol.">
        <title>The genome of the myxosporean Thelohanellus kitauei shows adaptations to nutrient acquisition within its fish host.</title>
        <authorList>
            <person name="Yang Y."/>
            <person name="Xiong J."/>
            <person name="Zhou Z."/>
            <person name="Huo F."/>
            <person name="Miao W."/>
            <person name="Ran C."/>
            <person name="Liu Y."/>
            <person name="Zhang J."/>
            <person name="Feng J."/>
            <person name="Wang M."/>
            <person name="Wang M."/>
            <person name="Wang L."/>
            <person name="Yao B."/>
        </authorList>
    </citation>
    <scope>NUCLEOTIDE SEQUENCE [LARGE SCALE GENOMIC DNA]</scope>
    <source>
        <strain evidence="1">Wuqing</strain>
    </source>
</reference>
<dbReference type="AlphaFoldDB" id="A0A0C2NA95"/>
<dbReference type="EMBL" id="JWZT01001949">
    <property type="protein sequence ID" value="KII70847.1"/>
    <property type="molecule type" value="Genomic_DNA"/>
</dbReference>
<gene>
    <name evidence="1" type="ORF">RF11_00747</name>
</gene>
<protein>
    <submittedName>
        <fullName evidence="1">Uncharacterized protein</fullName>
    </submittedName>
</protein>
<comment type="caution">
    <text evidence="1">The sequence shown here is derived from an EMBL/GenBank/DDBJ whole genome shotgun (WGS) entry which is preliminary data.</text>
</comment>
<name>A0A0C2NA95_THEKT</name>
<organism evidence="1 2">
    <name type="scientific">Thelohanellus kitauei</name>
    <name type="common">Myxosporean</name>
    <dbReference type="NCBI Taxonomy" id="669202"/>
    <lineage>
        <taxon>Eukaryota</taxon>
        <taxon>Metazoa</taxon>
        <taxon>Cnidaria</taxon>
        <taxon>Myxozoa</taxon>
        <taxon>Myxosporea</taxon>
        <taxon>Bivalvulida</taxon>
        <taxon>Platysporina</taxon>
        <taxon>Myxobolidae</taxon>
        <taxon>Thelohanellus</taxon>
    </lineage>
</organism>